<proteinExistence type="predicted"/>
<sequence>MMHAFTKQKSLPRLLLLRRKCGSYFSSKTANIN</sequence>
<organism evidence="1">
    <name type="scientific">Rhizophora mucronata</name>
    <name type="common">Asiatic mangrove</name>
    <dbReference type="NCBI Taxonomy" id="61149"/>
    <lineage>
        <taxon>Eukaryota</taxon>
        <taxon>Viridiplantae</taxon>
        <taxon>Streptophyta</taxon>
        <taxon>Embryophyta</taxon>
        <taxon>Tracheophyta</taxon>
        <taxon>Spermatophyta</taxon>
        <taxon>Magnoliopsida</taxon>
        <taxon>eudicotyledons</taxon>
        <taxon>Gunneridae</taxon>
        <taxon>Pentapetalae</taxon>
        <taxon>rosids</taxon>
        <taxon>fabids</taxon>
        <taxon>Malpighiales</taxon>
        <taxon>Rhizophoraceae</taxon>
        <taxon>Rhizophora</taxon>
    </lineage>
</organism>
<protein>
    <submittedName>
        <fullName evidence="1">Uncharacterized protein</fullName>
    </submittedName>
</protein>
<accession>A0A2P2PQ88</accession>
<dbReference type="EMBL" id="GGEC01076275">
    <property type="protein sequence ID" value="MBX56759.1"/>
    <property type="molecule type" value="Transcribed_RNA"/>
</dbReference>
<name>A0A2P2PQ88_RHIMU</name>
<reference evidence="1" key="1">
    <citation type="submission" date="2018-02" db="EMBL/GenBank/DDBJ databases">
        <title>Rhizophora mucronata_Transcriptome.</title>
        <authorList>
            <person name="Meera S.P."/>
            <person name="Sreeshan A."/>
            <person name="Augustine A."/>
        </authorList>
    </citation>
    <scope>NUCLEOTIDE SEQUENCE</scope>
    <source>
        <tissue evidence="1">Leaf</tissue>
    </source>
</reference>
<evidence type="ECO:0000313" key="1">
    <source>
        <dbReference type="EMBL" id="MBX56759.1"/>
    </source>
</evidence>
<dbReference type="AlphaFoldDB" id="A0A2P2PQ88"/>